<name>A0ABX0RT66_9GAMM</name>
<reference evidence="6 7" key="1">
    <citation type="journal article" date="2019" name="bioRxiv">
        <title>Bacteria contribute to plant secondary compound degradation in a generalist herbivore system.</title>
        <authorList>
            <person name="Francoeur C.B."/>
            <person name="Khadempour L."/>
            <person name="Moreira-Soto R.D."/>
            <person name="Gotting K."/>
            <person name="Book A.J."/>
            <person name="Pinto-Tomas A.A."/>
            <person name="Keefover-Ring K."/>
            <person name="Currie C.R."/>
        </authorList>
    </citation>
    <scope>NUCLEOTIDE SEQUENCE [LARGE SCALE GENOMIC DNA]</scope>
    <source>
        <strain evidence="6">Al-1710</strain>
    </source>
</reference>
<evidence type="ECO:0000256" key="1">
    <source>
        <dbReference type="ARBA" id="ARBA00023015"/>
    </source>
</evidence>
<feature type="domain" description="HTH araC/xylS-type" evidence="5">
    <location>
        <begin position="154"/>
        <end position="251"/>
    </location>
</feature>
<evidence type="ECO:0000313" key="7">
    <source>
        <dbReference type="Proteomes" id="UP001515780"/>
    </source>
</evidence>
<dbReference type="SUPFAM" id="SSF46689">
    <property type="entry name" value="Homeodomain-like"/>
    <property type="match status" value="2"/>
</dbReference>
<protein>
    <submittedName>
        <fullName evidence="6">AraC family transcriptional regulator</fullName>
    </submittedName>
</protein>
<dbReference type="InterPro" id="IPR037923">
    <property type="entry name" value="HTH-like"/>
</dbReference>
<dbReference type="InterPro" id="IPR003313">
    <property type="entry name" value="AraC-bd"/>
</dbReference>
<dbReference type="PROSITE" id="PS01124">
    <property type="entry name" value="HTH_ARAC_FAMILY_2"/>
    <property type="match status" value="1"/>
</dbReference>
<accession>A0ABX0RT66</accession>
<dbReference type="Pfam" id="PF12833">
    <property type="entry name" value="HTH_18"/>
    <property type="match status" value="1"/>
</dbReference>
<evidence type="ECO:0000256" key="2">
    <source>
        <dbReference type="ARBA" id="ARBA00023125"/>
    </source>
</evidence>
<dbReference type="Proteomes" id="UP001515780">
    <property type="component" value="Unassembled WGS sequence"/>
</dbReference>
<dbReference type="SMART" id="SM00342">
    <property type="entry name" value="HTH_ARAC"/>
    <property type="match status" value="1"/>
</dbReference>
<evidence type="ECO:0000259" key="5">
    <source>
        <dbReference type="PROSITE" id="PS01124"/>
    </source>
</evidence>
<proteinExistence type="predicted"/>
<dbReference type="InterPro" id="IPR018062">
    <property type="entry name" value="HTH_AraC-typ_CS"/>
</dbReference>
<keyword evidence="4" id="KW-0804">Transcription</keyword>
<dbReference type="Pfam" id="PF02311">
    <property type="entry name" value="AraC_binding"/>
    <property type="match status" value="1"/>
</dbReference>
<evidence type="ECO:0000313" key="6">
    <source>
        <dbReference type="EMBL" id="NIG20284.1"/>
    </source>
</evidence>
<dbReference type="PANTHER" id="PTHR46796:SF2">
    <property type="entry name" value="TRANSCRIPTIONAL REGULATORY PROTEIN"/>
    <property type="match status" value="1"/>
</dbReference>
<dbReference type="InterPro" id="IPR050204">
    <property type="entry name" value="AraC_XylS_family_regulators"/>
</dbReference>
<evidence type="ECO:0000256" key="4">
    <source>
        <dbReference type="ARBA" id="ARBA00023163"/>
    </source>
</evidence>
<keyword evidence="2" id="KW-0238">DNA-binding</keyword>
<dbReference type="PANTHER" id="PTHR46796">
    <property type="entry name" value="HTH-TYPE TRANSCRIPTIONAL ACTIVATOR RHAS-RELATED"/>
    <property type="match status" value="1"/>
</dbReference>
<dbReference type="EMBL" id="VWXC01000012">
    <property type="protein sequence ID" value="NIG20284.1"/>
    <property type="molecule type" value="Genomic_DNA"/>
</dbReference>
<comment type="caution">
    <text evidence="6">The sequence shown here is derived from an EMBL/GenBank/DDBJ whole genome shotgun (WGS) entry which is preliminary data.</text>
</comment>
<organism evidence="6 7">
    <name type="scientific">Candidatus Pantoea communis</name>
    <dbReference type="NCBI Taxonomy" id="2608354"/>
    <lineage>
        <taxon>Bacteria</taxon>
        <taxon>Pseudomonadati</taxon>
        <taxon>Pseudomonadota</taxon>
        <taxon>Gammaproteobacteria</taxon>
        <taxon>Enterobacterales</taxon>
        <taxon>Erwiniaceae</taxon>
        <taxon>Pantoea</taxon>
    </lineage>
</organism>
<dbReference type="InterPro" id="IPR018060">
    <property type="entry name" value="HTH_AraC"/>
</dbReference>
<evidence type="ECO:0000256" key="3">
    <source>
        <dbReference type="ARBA" id="ARBA00023159"/>
    </source>
</evidence>
<keyword evidence="7" id="KW-1185">Reference proteome</keyword>
<dbReference type="PROSITE" id="PS00041">
    <property type="entry name" value="HTH_ARAC_FAMILY_1"/>
    <property type="match status" value="1"/>
</dbReference>
<keyword evidence="1" id="KW-0805">Transcription regulation</keyword>
<dbReference type="Gene3D" id="1.10.10.60">
    <property type="entry name" value="Homeodomain-like"/>
    <property type="match status" value="2"/>
</dbReference>
<dbReference type="InterPro" id="IPR009057">
    <property type="entry name" value="Homeodomain-like_sf"/>
</dbReference>
<sequence length="254" mass="28646">MAGTEAMALQSEHTFPRHSHDHFGIGVISQGAQRSWSLLGQIEAGPEDVIIVNPGEVHDGMPLKGARSWQMVYLEPELLWQELRMERSDADAVLKPLVRDNSLSHRLFQLFFALHQTKVEPGFLEETLLQCLMHLCHHHLLTLAFPPNMTPTIQRAKQYLDDAPSRQTSLSELATLCGLSRFQLLRSFAREVGMTPHAYLMQLRVRNARQWLAKGNSVADAAVMSGFADQSHLTRAFSRQMGITPARYQKAILL</sequence>
<keyword evidence="3" id="KW-0010">Activator</keyword>
<gene>
    <name evidence="6" type="ORF">F3J37_16525</name>
</gene>
<dbReference type="SUPFAM" id="SSF51215">
    <property type="entry name" value="Regulatory protein AraC"/>
    <property type="match status" value="1"/>
</dbReference>